<dbReference type="InterPro" id="IPR047296">
    <property type="entry name" value="GIY-YIG_UvrC_Cho"/>
</dbReference>
<dbReference type="NCBIfam" id="NF005907">
    <property type="entry name" value="PRK07883.1-5"/>
    <property type="match status" value="1"/>
</dbReference>
<dbReference type="EMBL" id="JBIAPI010000003">
    <property type="protein sequence ID" value="MFF3224490.1"/>
    <property type="molecule type" value="Genomic_DNA"/>
</dbReference>
<evidence type="ECO:0000259" key="3">
    <source>
        <dbReference type="PROSITE" id="PS50164"/>
    </source>
</evidence>
<dbReference type="PROSITE" id="PS50151">
    <property type="entry name" value="UVR"/>
    <property type="match status" value="1"/>
</dbReference>
<proteinExistence type="predicted"/>
<dbReference type="SMART" id="SM00465">
    <property type="entry name" value="GIYc"/>
    <property type="match status" value="1"/>
</dbReference>
<evidence type="ECO:0000256" key="1">
    <source>
        <dbReference type="SAM" id="MobiDB-lite"/>
    </source>
</evidence>
<dbReference type="SUPFAM" id="SSF82771">
    <property type="entry name" value="GIY-YIG endonuclease"/>
    <property type="match status" value="1"/>
</dbReference>
<evidence type="ECO:0000259" key="2">
    <source>
        <dbReference type="PROSITE" id="PS50151"/>
    </source>
</evidence>
<evidence type="ECO:0000313" key="4">
    <source>
        <dbReference type="EMBL" id="MFF3224490.1"/>
    </source>
</evidence>
<dbReference type="InterPro" id="IPR050066">
    <property type="entry name" value="UvrABC_protein_C"/>
</dbReference>
<dbReference type="Proteomes" id="UP001601948">
    <property type="component" value="Unassembled WGS sequence"/>
</dbReference>
<dbReference type="Gene3D" id="3.30.420.10">
    <property type="entry name" value="Ribonuclease H-like superfamily/Ribonuclease H"/>
    <property type="match status" value="1"/>
</dbReference>
<keyword evidence="4" id="KW-0269">Exonuclease</keyword>
<protein>
    <submittedName>
        <fullName evidence="4">DEDD exonuclease domain-containing protein</fullName>
    </submittedName>
</protein>
<keyword evidence="4" id="KW-0378">Hydrolase</keyword>
<comment type="caution">
    <text evidence="4">The sequence shown here is derived from an EMBL/GenBank/DDBJ whole genome shotgun (WGS) entry which is preliminary data.</text>
</comment>
<feature type="compositionally biased region" description="Low complexity" evidence="1">
    <location>
        <begin position="553"/>
        <end position="562"/>
    </location>
</feature>
<feature type="compositionally biased region" description="Low complexity" evidence="1">
    <location>
        <begin position="614"/>
        <end position="631"/>
    </location>
</feature>
<dbReference type="NCBIfam" id="NF005905">
    <property type="entry name" value="PRK07883.1-3"/>
    <property type="match status" value="1"/>
</dbReference>
<feature type="region of interest" description="Disordered" evidence="1">
    <location>
        <begin position="614"/>
        <end position="645"/>
    </location>
</feature>
<dbReference type="PANTHER" id="PTHR30562">
    <property type="entry name" value="UVRC/OXIDOREDUCTASE"/>
    <property type="match status" value="1"/>
</dbReference>
<feature type="region of interest" description="Disordered" evidence="1">
    <location>
        <begin position="538"/>
        <end position="601"/>
    </location>
</feature>
<evidence type="ECO:0000313" key="5">
    <source>
        <dbReference type="Proteomes" id="UP001601948"/>
    </source>
</evidence>
<feature type="compositionally biased region" description="Low complexity" evidence="1">
    <location>
        <begin position="572"/>
        <end position="601"/>
    </location>
</feature>
<keyword evidence="4" id="KW-0540">Nuclease</keyword>
<dbReference type="Pfam" id="PF00929">
    <property type="entry name" value="RNase_T"/>
    <property type="match status" value="1"/>
</dbReference>
<sequence length="717" mass="75432">MSDPAPRTAAAQQLVFDDLDTPLFDTTFVVVDLETTGTSPGADAITEIGAVKVRGGEVLGEFATLVNPGRAVPPAIVQVTGITTAMVYAAPTIASVLPGFLEFASGAVLVAHNARFDMAFLRAAAAACDTAWPTATVLCTVKLARRVLGRDEAPSVRLSALARLLGASTQPTHRALDDARATVDVLHALIARVGNQGVHSLTELVDYLPDVTPRQRAKRFLAADMPASPGVYLFRGPTDEVLYIGTAVNLRRRVRNYFTGSETRGRMKEMVALATRVDHVVCAHALEAGVRELRLLVAHTPPYNRRSKFPKRAWWITLTDEPFPRFSVVRTPNRDALGPFNSRADAAELALIIAEYTGLRTCATRLPRSGVHACPPAVVGGCPAAVAGTPINTEEYAPIPARVRALFAGYSDAPLRSMLDRIETYSRAEHFEAAARLRDRVVAVIRALHRTQRLAAVARIAELIAAHPDGAGGWEFAVIRYGRLAGAGTAPRGMRPMVVVEQIVASAETVIPEGGVRAGIQQQIADLPAGVCSASSDGASALHTAAPPPPESAPTALPPAESGSAALPPAEPGSAAWPAAESGSAALPPAEPGSAAWPAAEPGSAAFRPAELGSAALPPAEPGPAAWPAAEPEFDASPPIAPEDWAPVNVPPLRGASPEEAALVARWLARAGVRIVRTSEGYREPRFGAGRWLGWAEVADAAARAQPAEEEYVDRLG</sequence>
<dbReference type="CDD" id="cd06127">
    <property type="entry name" value="DEDDh"/>
    <property type="match status" value="1"/>
</dbReference>
<dbReference type="InterPro" id="IPR006054">
    <property type="entry name" value="DnaQ"/>
</dbReference>
<feature type="domain" description="UVR" evidence="2">
    <location>
        <begin position="412"/>
        <end position="447"/>
    </location>
</feature>
<dbReference type="InterPro" id="IPR012337">
    <property type="entry name" value="RNaseH-like_sf"/>
</dbReference>
<gene>
    <name evidence="4" type="ORF">ACFYV7_16975</name>
</gene>
<dbReference type="NCBIfam" id="TIGR00573">
    <property type="entry name" value="dnaq"/>
    <property type="match status" value="1"/>
</dbReference>
<name>A0ABW6QTB8_9NOCA</name>
<keyword evidence="5" id="KW-1185">Reference proteome</keyword>
<dbReference type="SMART" id="SM00479">
    <property type="entry name" value="EXOIII"/>
    <property type="match status" value="1"/>
</dbReference>
<dbReference type="InterPro" id="IPR000305">
    <property type="entry name" value="GIY-YIG_endonuc"/>
</dbReference>
<dbReference type="GO" id="GO:0004527">
    <property type="term" value="F:exonuclease activity"/>
    <property type="evidence" value="ECO:0007669"/>
    <property type="project" value="UniProtKB-KW"/>
</dbReference>
<reference evidence="4 5" key="1">
    <citation type="submission" date="2024-10" db="EMBL/GenBank/DDBJ databases">
        <title>The Natural Products Discovery Center: Release of the First 8490 Sequenced Strains for Exploring Actinobacteria Biosynthetic Diversity.</title>
        <authorList>
            <person name="Kalkreuter E."/>
            <person name="Kautsar S.A."/>
            <person name="Yang D."/>
            <person name="Bader C.D."/>
            <person name="Teijaro C.N."/>
            <person name="Fluegel L."/>
            <person name="Davis C.M."/>
            <person name="Simpson J.R."/>
            <person name="Lauterbach L."/>
            <person name="Steele A.D."/>
            <person name="Gui C."/>
            <person name="Meng S."/>
            <person name="Li G."/>
            <person name="Viehrig K."/>
            <person name="Ye F."/>
            <person name="Su P."/>
            <person name="Kiefer A.F."/>
            <person name="Nichols A."/>
            <person name="Cepeda A.J."/>
            <person name="Yan W."/>
            <person name="Fan B."/>
            <person name="Jiang Y."/>
            <person name="Adhikari A."/>
            <person name="Zheng C.-J."/>
            <person name="Schuster L."/>
            <person name="Cowan T.M."/>
            <person name="Smanski M.J."/>
            <person name="Chevrette M.G."/>
            <person name="De Carvalho L.P.S."/>
            <person name="Shen B."/>
        </authorList>
    </citation>
    <scope>NUCLEOTIDE SEQUENCE [LARGE SCALE GENOMIC DNA]</scope>
    <source>
        <strain evidence="4 5">NPDC003040</strain>
    </source>
</reference>
<dbReference type="InterPro" id="IPR035901">
    <property type="entry name" value="GIY-YIG_endonuc_sf"/>
</dbReference>
<dbReference type="CDD" id="cd10434">
    <property type="entry name" value="GIY-YIG_UvrC_Cho"/>
    <property type="match status" value="1"/>
</dbReference>
<dbReference type="PANTHER" id="PTHR30562:SF1">
    <property type="entry name" value="UVRABC SYSTEM PROTEIN C"/>
    <property type="match status" value="1"/>
</dbReference>
<dbReference type="InterPro" id="IPR013520">
    <property type="entry name" value="Ribonucl_H"/>
</dbReference>
<dbReference type="PROSITE" id="PS50164">
    <property type="entry name" value="GIY_YIG"/>
    <property type="match status" value="1"/>
</dbReference>
<organism evidence="4 5">
    <name type="scientific">Nocardia suismassiliense</name>
    <dbReference type="NCBI Taxonomy" id="2077092"/>
    <lineage>
        <taxon>Bacteria</taxon>
        <taxon>Bacillati</taxon>
        <taxon>Actinomycetota</taxon>
        <taxon>Actinomycetes</taxon>
        <taxon>Mycobacteriales</taxon>
        <taxon>Nocardiaceae</taxon>
        <taxon>Nocardia</taxon>
    </lineage>
</organism>
<accession>A0ABW6QTB8</accession>
<feature type="domain" description="GIY-YIG" evidence="3">
    <location>
        <begin position="227"/>
        <end position="305"/>
    </location>
</feature>
<dbReference type="RefSeq" id="WP_387718275.1">
    <property type="nucleotide sequence ID" value="NZ_JBIAPI010000003.1"/>
</dbReference>
<dbReference type="InterPro" id="IPR001943">
    <property type="entry name" value="UVR_dom"/>
</dbReference>
<dbReference type="Gene3D" id="3.40.1440.10">
    <property type="entry name" value="GIY-YIG endonuclease"/>
    <property type="match status" value="1"/>
</dbReference>
<dbReference type="SUPFAM" id="SSF53098">
    <property type="entry name" value="Ribonuclease H-like"/>
    <property type="match status" value="1"/>
</dbReference>
<dbReference type="InterPro" id="IPR036397">
    <property type="entry name" value="RNaseH_sf"/>
</dbReference>